<evidence type="ECO:0000256" key="1">
    <source>
        <dbReference type="SAM" id="Phobius"/>
    </source>
</evidence>
<accession>A0A7Z2JJC6</accession>
<evidence type="ECO:0000313" key="3">
    <source>
        <dbReference type="Proteomes" id="UP000433577"/>
    </source>
</evidence>
<dbReference type="Proteomes" id="UP000433577">
    <property type="component" value="Chromosome 4"/>
</dbReference>
<keyword evidence="1" id="KW-1133">Transmembrane helix</keyword>
<keyword evidence="3" id="KW-1185">Reference proteome</keyword>
<dbReference type="KEGG" id="pacs:FAZ98_30160"/>
<dbReference type="AlphaFoldDB" id="A0A7Z2JJC6"/>
<organism evidence="2 3">
    <name type="scientific">Paraburkholderia acidisoli</name>
    <dbReference type="NCBI Taxonomy" id="2571748"/>
    <lineage>
        <taxon>Bacteria</taxon>
        <taxon>Pseudomonadati</taxon>
        <taxon>Pseudomonadota</taxon>
        <taxon>Betaproteobacteria</taxon>
        <taxon>Burkholderiales</taxon>
        <taxon>Burkholderiaceae</taxon>
        <taxon>Paraburkholderia</taxon>
    </lineage>
</organism>
<protein>
    <submittedName>
        <fullName evidence="2">DUF3304 domain-containing protein</fullName>
    </submittedName>
</protein>
<reference evidence="2 3" key="1">
    <citation type="submission" date="2019-12" db="EMBL/GenBank/DDBJ databases">
        <title>Paraburkholderia acidiphila 7Q-K02 sp. nov and Paraburkholderia acidisoli DHF22 sp. nov., two strains isolated from forest soil.</title>
        <authorList>
            <person name="Gao Z."/>
            <person name="Qiu L."/>
        </authorList>
    </citation>
    <scope>NUCLEOTIDE SEQUENCE [LARGE SCALE GENOMIC DNA]</scope>
    <source>
        <strain evidence="2 3">DHF22</strain>
    </source>
</reference>
<feature type="transmembrane region" description="Helical" evidence="1">
    <location>
        <begin position="40"/>
        <end position="60"/>
    </location>
</feature>
<keyword evidence="1" id="KW-0812">Transmembrane</keyword>
<dbReference type="OrthoDB" id="8647243at2"/>
<dbReference type="EMBL" id="CP046916">
    <property type="protein sequence ID" value="QGZ66083.1"/>
    <property type="molecule type" value="Genomic_DNA"/>
</dbReference>
<keyword evidence="1" id="KW-0472">Membrane</keyword>
<evidence type="ECO:0000313" key="2">
    <source>
        <dbReference type="EMBL" id="QGZ66083.1"/>
    </source>
</evidence>
<gene>
    <name evidence="2" type="ORF">FAZ98_30160</name>
</gene>
<name>A0A7Z2JJC6_9BURK</name>
<proteinExistence type="predicted"/>
<dbReference type="RefSeq" id="WP_158957184.1">
    <property type="nucleotide sequence ID" value="NZ_CP046916.1"/>
</dbReference>
<sequence length="319" mass="35193">MKDAARKPRAKQAEPRRPFALTGAAVIQSIRSGMDLKQRIFRAGVAFAAASCVLLVPAWAQAKSWAVSVTGFNYNALPIDRFTVETDAGSASGANMPGLAYSGGEGSGSTCCYRVGGKTMTVKYQLWTAKPDWKRGDPEPPFITRTAPFPAPSDPKARILEVYFLPDGSVQGKLVSERDRGPIPYSRIMDRIHNESLDFILNYPKVQGRDVFSERFSHAIIRGWLLGLRSEADLYDFSMRALKVNAGFAEDPSIAPGLDARRGNPRAIMAYLQTVPDATWKRLAAEQKHYDETELEAQDAHAKHLAEVCKDMFTPCKAH</sequence>